<sequence length="77" mass="8948">MKFLRNVKNDCDFDLQVIITASFDGKSVTVRLPAIDKRSDLWSFMEILFEEIMCCEQFFSSEPIVCTKCTTDKKGRQ</sequence>
<dbReference type="AlphaFoldDB" id="A0A482XNM6"/>
<gene>
    <name evidence="2" type="ORF">LSTR_LSTR017130</name>
</gene>
<accession>A0A482XNM6</accession>
<evidence type="ECO:0000259" key="1">
    <source>
        <dbReference type="Pfam" id="PF12140"/>
    </source>
</evidence>
<name>A0A482XNM6_LAOST</name>
<comment type="caution">
    <text evidence="2">The sequence shown here is derived from an EMBL/GenBank/DDBJ whole genome shotgun (WGS) entry which is preliminary data.</text>
</comment>
<dbReference type="Pfam" id="PF12140">
    <property type="entry name" value="SLED"/>
    <property type="match status" value="1"/>
</dbReference>
<dbReference type="InterPro" id="IPR021987">
    <property type="entry name" value="SLED"/>
</dbReference>
<dbReference type="SMR" id="A0A482XNM6"/>
<reference evidence="2 3" key="1">
    <citation type="journal article" date="2017" name="Gigascience">
        <title>Genome sequence of the small brown planthopper, Laodelphax striatellus.</title>
        <authorList>
            <person name="Zhu J."/>
            <person name="Jiang F."/>
            <person name="Wang X."/>
            <person name="Yang P."/>
            <person name="Bao Y."/>
            <person name="Zhao W."/>
            <person name="Wang W."/>
            <person name="Lu H."/>
            <person name="Wang Q."/>
            <person name="Cui N."/>
            <person name="Li J."/>
            <person name="Chen X."/>
            <person name="Luo L."/>
            <person name="Yu J."/>
            <person name="Kang L."/>
            <person name="Cui F."/>
        </authorList>
    </citation>
    <scope>NUCLEOTIDE SEQUENCE [LARGE SCALE GENOMIC DNA]</scope>
    <source>
        <strain evidence="2">Lst14</strain>
    </source>
</reference>
<proteinExistence type="predicted"/>
<protein>
    <recommendedName>
        <fullName evidence="1">SLED domain-containing protein</fullName>
    </recommendedName>
</protein>
<evidence type="ECO:0000313" key="3">
    <source>
        <dbReference type="Proteomes" id="UP000291343"/>
    </source>
</evidence>
<dbReference type="InterPro" id="IPR038348">
    <property type="entry name" value="SLED_sf"/>
</dbReference>
<dbReference type="Proteomes" id="UP000291343">
    <property type="component" value="Unassembled WGS sequence"/>
</dbReference>
<keyword evidence="3" id="KW-1185">Reference proteome</keyword>
<dbReference type="Gene3D" id="3.90.1150.190">
    <property type="entry name" value="SLED domain"/>
    <property type="match status" value="1"/>
</dbReference>
<dbReference type="InParanoid" id="A0A482XNM6"/>
<dbReference type="OrthoDB" id="5912862at2759"/>
<feature type="domain" description="SLED" evidence="1">
    <location>
        <begin position="16"/>
        <end position="61"/>
    </location>
</feature>
<evidence type="ECO:0000313" key="2">
    <source>
        <dbReference type="EMBL" id="RZF47357.1"/>
    </source>
</evidence>
<dbReference type="EMBL" id="QKKF02004429">
    <property type="protein sequence ID" value="RZF47357.1"/>
    <property type="molecule type" value="Genomic_DNA"/>
</dbReference>
<organism evidence="2 3">
    <name type="scientific">Laodelphax striatellus</name>
    <name type="common">Small brown planthopper</name>
    <name type="synonym">Delphax striatella</name>
    <dbReference type="NCBI Taxonomy" id="195883"/>
    <lineage>
        <taxon>Eukaryota</taxon>
        <taxon>Metazoa</taxon>
        <taxon>Ecdysozoa</taxon>
        <taxon>Arthropoda</taxon>
        <taxon>Hexapoda</taxon>
        <taxon>Insecta</taxon>
        <taxon>Pterygota</taxon>
        <taxon>Neoptera</taxon>
        <taxon>Paraneoptera</taxon>
        <taxon>Hemiptera</taxon>
        <taxon>Auchenorrhyncha</taxon>
        <taxon>Fulgoroidea</taxon>
        <taxon>Delphacidae</taxon>
        <taxon>Criomorphinae</taxon>
        <taxon>Laodelphax</taxon>
    </lineage>
</organism>
<dbReference type="STRING" id="195883.A0A482XNM6"/>